<evidence type="ECO:0000256" key="1">
    <source>
        <dbReference type="SAM" id="SignalP"/>
    </source>
</evidence>
<evidence type="ECO:0000313" key="3">
    <source>
        <dbReference type="EnsemblPlants" id="KRH23787"/>
    </source>
</evidence>
<dbReference type="EMBL" id="CM000845">
    <property type="protein sequence ID" value="KRH23787.1"/>
    <property type="molecule type" value="Genomic_DNA"/>
</dbReference>
<feature type="signal peptide" evidence="1">
    <location>
        <begin position="1"/>
        <end position="26"/>
    </location>
</feature>
<reference evidence="3" key="2">
    <citation type="submission" date="2018-02" db="UniProtKB">
        <authorList>
            <consortium name="EnsemblPlants"/>
        </authorList>
    </citation>
    <scope>IDENTIFICATION</scope>
    <source>
        <strain evidence="3">Williams 82</strain>
    </source>
</reference>
<dbReference type="Proteomes" id="UP000008827">
    <property type="component" value="Chromosome 12"/>
</dbReference>
<accession>A0A0R0HA12</accession>
<dbReference type="AlphaFoldDB" id="A0A0R0HA12"/>
<name>A0A0R0HA12_SOYBN</name>
<dbReference type="EnsemblPlants" id="KRH23787">
    <property type="protein sequence ID" value="KRH23787"/>
    <property type="gene ID" value="GLYMA_12G003800"/>
</dbReference>
<dbReference type="Gramene" id="KRH23787">
    <property type="protein sequence ID" value="KRH23787"/>
    <property type="gene ID" value="GLYMA_12G003800"/>
</dbReference>
<organism evidence="2">
    <name type="scientific">Glycine max</name>
    <name type="common">Soybean</name>
    <name type="synonym">Glycine hispida</name>
    <dbReference type="NCBI Taxonomy" id="3847"/>
    <lineage>
        <taxon>Eukaryota</taxon>
        <taxon>Viridiplantae</taxon>
        <taxon>Streptophyta</taxon>
        <taxon>Embryophyta</taxon>
        <taxon>Tracheophyta</taxon>
        <taxon>Spermatophyta</taxon>
        <taxon>Magnoliopsida</taxon>
        <taxon>eudicotyledons</taxon>
        <taxon>Gunneridae</taxon>
        <taxon>Pentapetalae</taxon>
        <taxon>rosids</taxon>
        <taxon>fabids</taxon>
        <taxon>Fabales</taxon>
        <taxon>Fabaceae</taxon>
        <taxon>Papilionoideae</taxon>
        <taxon>50 kb inversion clade</taxon>
        <taxon>NPAAA clade</taxon>
        <taxon>indigoferoid/millettioid clade</taxon>
        <taxon>Phaseoleae</taxon>
        <taxon>Glycine</taxon>
        <taxon>Glycine subgen. Soja</taxon>
    </lineage>
</organism>
<keyword evidence="4" id="KW-1185">Reference proteome</keyword>
<evidence type="ECO:0000313" key="2">
    <source>
        <dbReference type="EMBL" id="KRH23787.1"/>
    </source>
</evidence>
<reference evidence="2 3" key="1">
    <citation type="journal article" date="2010" name="Nature">
        <title>Genome sequence of the palaeopolyploid soybean.</title>
        <authorList>
            <person name="Schmutz J."/>
            <person name="Cannon S.B."/>
            <person name="Schlueter J."/>
            <person name="Ma J."/>
            <person name="Mitros T."/>
            <person name="Nelson W."/>
            <person name="Hyten D.L."/>
            <person name="Song Q."/>
            <person name="Thelen J.J."/>
            <person name="Cheng J."/>
            <person name="Xu D."/>
            <person name="Hellsten U."/>
            <person name="May G.D."/>
            <person name="Yu Y."/>
            <person name="Sakurai T."/>
            <person name="Umezawa T."/>
            <person name="Bhattacharyya M.K."/>
            <person name="Sandhu D."/>
            <person name="Valliyodan B."/>
            <person name="Lindquist E."/>
            <person name="Peto M."/>
            <person name="Grant D."/>
            <person name="Shu S."/>
            <person name="Goodstein D."/>
            <person name="Barry K."/>
            <person name="Futrell-Griggs M."/>
            <person name="Abernathy B."/>
            <person name="Du J."/>
            <person name="Tian Z."/>
            <person name="Zhu L."/>
            <person name="Gill N."/>
            <person name="Joshi T."/>
            <person name="Libault M."/>
            <person name="Sethuraman A."/>
            <person name="Zhang X.-C."/>
            <person name="Shinozaki K."/>
            <person name="Nguyen H.T."/>
            <person name="Wing R.A."/>
            <person name="Cregan P."/>
            <person name="Specht J."/>
            <person name="Grimwood J."/>
            <person name="Rokhsar D."/>
            <person name="Stacey G."/>
            <person name="Shoemaker R.C."/>
            <person name="Jackson S.A."/>
        </authorList>
    </citation>
    <scope>NUCLEOTIDE SEQUENCE [LARGE SCALE GENOMIC DNA]</scope>
    <source>
        <strain evidence="3">cv. Williams 82</strain>
        <tissue evidence="2">Callus</tissue>
    </source>
</reference>
<gene>
    <name evidence="2" type="ORF">GLYMA_12G003800</name>
</gene>
<sequence>MTVLRKHITYLFYAFLLFSVWESTMSILDHQAPFLVASPTQLHCALLLGISPASPSASGDKISA</sequence>
<dbReference type="SMR" id="A0A0R0HA12"/>
<evidence type="ECO:0000313" key="4">
    <source>
        <dbReference type="Proteomes" id="UP000008827"/>
    </source>
</evidence>
<keyword evidence="1" id="KW-0732">Signal</keyword>
<reference evidence="2" key="3">
    <citation type="submission" date="2018-07" db="EMBL/GenBank/DDBJ databases">
        <title>WGS assembly of Glycine max.</title>
        <authorList>
            <person name="Schmutz J."/>
            <person name="Cannon S."/>
            <person name="Schlueter J."/>
            <person name="Ma J."/>
            <person name="Mitros T."/>
            <person name="Nelson W."/>
            <person name="Hyten D."/>
            <person name="Song Q."/>
            <person name="Thelen J."/>
            <person name="Cheng J."/>
            <person name="Xu D."/>
            <person name="Hellsten U."/>
            <person name="May G."/>
            <person name="Yu Y."/>
            <person name="Sakurai T."/>
            <person name="Umezawa T."/>
            <person name="Bhattacharyya M."/>
            <person name="Sandhu D."/>
            <person name="Valliyodan B."/>
            <person name="Lindquist E."/>
            <person name="Peto M."/>
            <person name="Grant D."/>
            <person name="Shu S."/>
            <person name="Goodstein D."/>
            <person name="Barry K."/>
            <person name="Futrell-Griggs M."/>
            <person name="Abernathy B."/>
            <person name="Du J."/>
            <person name="Tian Z."/>
            <person name="Zhu L."/>
            <person name="Gill N."/>
            <person name="Joshi T."/>
            <person name="Libault M."/>
            <person name="Sethuraman A."/>
            <person name="Zhang X."/>
            <person name="Shinozaki K."/>
            <person name="Nguyen H."/>
            <person name="Wing R."/>
            <person name="Cregan P."/>
            <person name="Specht J."/>
            <person name="Grimwood J."/>
            <person name="Rokhsar D."/>
            <person name="Stacey G."/>
            <person name="Shoemaker R."/>
            <person name="Jackson S."/>
        </authorList>
    </citation>
    <scope>NUCLEOTIDE SEQUENCE</scope>
    <source>
        <tissue evidence="2">Callus</tissue>
    </source>
</reference>
<dbReference type="InParanoid" id="A0A0R0HA12"/>
<protein>
    <submittedName>
        <fullName evidence="2 3">Uncharacterized protein</fullName>
    </submittedName>
</protein>
<feature type="chain" id="PRO_5014521571" evidence="1">
    <location>
        <begin position="27"/>
        <end position="64"/>
    </location>
</feature>
<proteinExistence type="predicted"/>